<evidence type="ECO:0008006" key="7">
    <source>
        <dbReference type="Google" id="ProtNLM"/>
    </source>
</evidence>
<dbReference type="InterPro" id="IPR001762">
    <property type="entry name" value="Disintegrin_dom"/>
</dbReference>
<dbReference type="AlphaFoldDB" id="T1IKY2"/>
<dbReference type="SUPFAM" id="SSF57552">
    <property type="entry name" value="Blood coagulation inhibitor (disintegrin)"/>
    <property type="match status" value="1"/>
</dbReference>
<evidence type="ECO:0000313" key="6">
    <source>
        <dbReference type="Proteomes" id="UP000014500"/>
    </source>
</evidence>
<feature type="binding site" evidence="1">
    <location>
        <position position="410"/>
    </location>
    <ligand>
        <name>Zn(2+)</name>
        <dbReference type="ChEBI" id="CHEBI:29105"/>
        <note>catalytic</note>
    </ligand>
</feature>
<reference evidence="6" key="1">
    <citation type="submission" date="2011-05" db="EMBL/GenBank/DDBJ databases">
        <authorList>
            <person name="Richards S.R."/>
            <person name="Qu J."/>
            <person name="Jiang H."/>
            <person name="Jhangiani S.N."/>
            <person name="Agravi P."/>
            <person name="Goodspeed R."/>
            <person name="Gross S."/>
            <person name="Mandapat C."/>
            <person name="Jackson L."/>
            <person name="Mathew T."/>
            <person name="Pu L."/>
            <person name="Thornton R."/>
            <person name="Saada N."/>
            <person name="Wilczek-Boney K.B."/>
            <person name="Lee S."/>
            <person name="Kovar C."/>
            <person name="Wu Y."/>
            <person name="Scherer S.E."/>
            <person name="Worley K.C."/>
            <person name="Muzny D.M."/>
            <person name="Gibbs R."/>
        </authorList>
    </citation>
    <scope>NUCLEOTIDE SEQUENCE</scope>
    <source>
        <strain evidence="6">Brora</strain>
    </source>
</reference>
<dbReference type="GO" id="GO:0006509">
    <property type="term" value="P:membrane protein ectodomain proteolysis"/>
    <property type="evidence" value="ECO:0007669"/>
    <property type="project" value="TreeGrafter"/>
</dbReference>
<dbReference type="EMBL" id="JH430667">
    <property type="status" value="NOT_ANNOTATED_CDS"/>
    <property type="molecule type" value="Genomic_DNA"/>
</dbReference>
<dbReference type="SUPFAM" id="SSF55486">
    <property type="entry name" value="Metalloproteases ('zincins'), catalytic domain"/>
    <property type="match status" value="1"/>
</dbReference>
<dbReference type="PhylomeDB" id="T1IKY2"/>
<dbReference type="eggNOG" id="KOG3658">
    <property type="taxonomic scope" value="Eukaryota"/>
</dbReference>
<feature type="domain" description="Disintegrin" evidence="3">
    <location>
        <begin position="477"/>
        <end position="575"/>
    </location>
</feature>
<protein>
    <recommendedName>
        <fullName evidence="7">Peptidase M12B domain-containing protein</fullName>
    </recommendedName>
</protein>
<evidence type="ECO:0000256" key="1">
    <source>
        <dbReference type="PROSITE-ProRule" id="PRU00276"/>
    </source>
</evidence>
<dbReference type="Gene3D" id="3.40.390.10">
    <property type="entry name" value="Collagenase (Catalytic Domain)"/>
    <property type="match status" value="1"/>
</dbReference>
<dbReference type="InterPro" id="IPR001590">
    <property type="entry name" value="Peptidase_M12B"/>
</dbReference>
<evidence type="ECO:0000259" key="3">
    <source>
        <dbReference type="PROSITE" id="PS50214"/>
    </source>
</evidence>
<dbReference type="STRING" id="126957.T1IKY2"/>
<organism evidence="5 6">
    <name type="scientific">Strigamia maritima</name>
    <name type="common">European centipede</name>
    <name type="synonym">Geophilus maritimus</name>
    <dbReference type="NCBI Taxonomy" id="126957"/>
    <lineage>
        <taxon>Eukaryota</taxon>
        <taxon>Metazoa</taxon>
        <taxon>Ecdysozoa</taxon>
        <taxon>Arthropoda</taxon>
        <taxon>Myriapoda</taxon>
        <taxon>Chilopoda</taxon>
        <taxon>Pleurostigmophora</taxon>
        <taxon>Geophilomorpha</taxon>
        <taxon>Linotaeniidae</taxon>
        <taxon>Strigamia</taxon>
    </lineage>
</organism>
<accession>T1IKY2</accession>
<keyword evidence="2" id="KW-0472">Membrane</keyword>
<dbReference type="PANTHER" id="PTHR45702:SF2">
    <property type="entry name" value="KUZBANIAN, ISOFORM A"/>
    <property type="match status" value="1"/>
</dbReference>
<keyword evidence="2" id="KW-0812">Transmembrane</keyword>
<dbReference type="InterPro" id="IPR051489">
    <property type="entry name" value="ADAM_Metalloproteinase"/>
</dbReference>
<dbReference type="Proteomes" id="UP000014500">
    <property type="component" value="Unassembled WGS sequence"/>
</dbReference>
<dbReference type="EnsemblMetazoa" id="SMAR001597-RA">
    <property type="protein sequence ID" value="SMAR001597-PA"/>
    <property type="gene ID" value="SMAR001597"/>
</dbReference>
<feature type="domain" description="Peptidase M12B" evidence="4">
    <location>
        <begin position="241"/>
        <end position="462"/>
    </location>
</feature>
<sequence length="721" mass="80136">MASPKLLRSATGSFGASFLLLSIFLSIHYIYCSADKFTGHFGHLSDYITYYEPVIRIGFPLHNFKSRNSRTDILFSFRAFGREFHLKLRTGSPLLAANALVITHDGNGTKNTIPASYLLQRLVNGVVKGEKYSHVQGHVVRGTFEGIITLKDEIYYIEPWTTYLPIIDSRAFDSLIYRRSDINITALICATGDCLPFRLDFKRGPKISDEELAMMEQVEGAPVESFTRKESGTKQQKQRRKICTVKLVADHTFYQKATDQSIEVSIHEMIVLVTAADNIFRSTDFDYDGRPDGIGFQVSSVVVWKSQDDANYQMFREDLSSEDFLSAFALHDSSDVCMAICFVHRVFSGNVLGLAYTASVKRNHAGGICQKRISSRPPRSYNAAVVTVEGSSGRMPRALNSLTLTHELGHSFGSDHDQKSERCSPRSIKGGSYLMADTIENSNQSNNNKFSPCSIDSIARVLAIKAKCFLAQDELGQFVCGNAIREKGEQCDCGHKEQCHETDMCCVPKGGLKNQQECQLINTAQCSPRNGPCCTQDCTLVAADDKMLCSNNECMKNEFCNGVDSLCPTPVSKADGSVCNNGFGVCIRGQCNDKTCSQFQLQECLCVGWRYGCNICCIRNGLCVPASRLRLKPRSKFRLWQADGVGCNFGQGICKSGKCKANDYFGNARLDNRNQTEEEDEQTEGLSILATLLGTALIIVFFVVVMLLIYFLTPLRSWILK</sequence>
<dbReference type="GO" id="GO:0046872">
    <property type="term" value="F:metal ion binding"/>
    <property type="evidence" value="ECO:0007669"/>
    <property type="project" value="UniProtKB-KW"/>
</dbReference>
<feature type="transmembrane region" description="Helical" evidence="2">
    <location>
        <begin position="12"/>
        <end position="31"/>
    </location>
</feature>
<dbReference type="OMA" id="NICCIRN"/>
<evidence type="ECO:0000256" key="2">
    <source>
        <dbReference type="SAM" id="Phobius"/>
    </source>
</evidence>
<dbReference type="Pfam" id="PF13688">
    <property type="entry name" value="Reprolysin_5"/>
    <property type="match status" value="1"/>
</dbReference>
<proteinExistence type="predicted"/>
<feature type="active site" evidence="1">
    <location>
        <position position="407"/>
    </location>
</feature>
<dbReference type="PROSITE" id="PS50215">
    <property type="entry name" value="ADAM_MEPRO"/>
    <property type="match status" value="1"/>
</dbReference>
<dbReference type="Gene3D" id="4.10.70.10">
    <property type="entry name" value="Disintegrin domain"/>
    <property type="match status" value="1"/>
</dbReference>
<comment type="caution">
    <text evidence="1">Lacks conserved residue(s) required for the propagation of feature annotation.</text>
</comment>
<dbReference type="PANTHER" id="PTHR45702">
    <property type="entry name" value="ADAM10/ADAM17 METALLOPEPTIDASE FAMILY MEMBER"/>
    <property type="match status" value="1"/>
</dbReference>
<keyword evidence="1" id="KW-0479">Metal-binding</keyword>
<dbReference type="GO" id="GO:0005886">
    <property type="term" value="C:plasma membrane"/>
    <property type="evidence" value="ECO:0007669"/>
    <property type="project" value="TreeGrafter"/>
</dbReference>
<dbReference type="PROSITE" id="PS50214">
    <property type="entry name" value="DISINTEGRIN_2"/>
    <property type="match status" value="1"/>
</dbReference>
<feature type="transmembrane region" description="Helical" evidence="2">
    <location>
        <begin position="688"/>
        <end position="712"/>
    </location>
</feature>
<evidence type="ECO:0000259" key="4">
    <source>
        <dbReference type="PROSITE" id="PS50215"/>
    </source>
</evidence>
<keyword evidence="6" id="KW-1185">Reference proteome</keyword>
<dbReference type="InterPro" id="IPR036436">
    <property type="entry name" value="Disintegrin_dom_sf"/>
</dbReference>
<dbReference type="SMART" id="SM00050">
    <property type="entry name" value="DISIN"/>
    <property type="match status" value="1"/>
</dbReference>
<dbReference type="Pfam" id="PF00200">
    <property type="entry name" value="Disintegrin"/>
    <property type="match status" value="1"/>
</dbReference>
<reference evidence="5" key="2">
    <citation type="submission" date="2015-02" db="UniProtKB">
        <authorList>
            <consortium name="EnsemblMetazoa"/>
        </authorList>
    </citation>
    <scope>IDENTIFICATION</scope>
</reference>
<dbReference type="GO" id="GO:0007219">
    <property type="term" value="P:Notch signaling pathway"/>
    <property type="evidence" value="ECO:0007669"/>
    <property type="project" value="TreeGrafter"/>
</dbReference>
<dbReference type="HOGENOM" id="CLU_004602_0_0_1"/>
<name>T1IKY2_STRMM</name>
<keyword evidence="2" id="KW-1133">Transmembrane helix</keyword>
<dbReference type="InterPro" id="IPR024079">
    <property type="entry name" value="MetalloPept_cat_dom_sf"/>
</dbReference>
<feature type="binding site" evidence="1">
    <location>
        <position position="416"/>
    </location>
    <ligand>
        <name>Zn(2+)</name>
        <dbReference type="ChEBI" id="CHEBI:29105"/>
        <note>catalytic</note>
    </ligand>
</feature>
<dbReference type="GO" id="GO:0004222">
    <property type="term" value="F:metalloendopeptidase activity"/>
    <property type="evidence" value="ECO:0007669"/>
    <property type="project" value="InterPro"/>
</dbReference>
<feature type="binding site" evidence="1">
    <location>
        <position position="406"/>
    </location>
    <ligand>
        <name>Zn(2+)</name>
        <dbReference type="ChEBI" id="CHEBI:29105"/>
        <note>catalytic</note>
    </ligand>
</feature>
<evidence type="ECO:0000313" key="5">
    <source>
        <dbReference type="EnsemblMetazoa" id="SMAR001597-PA"/>
    </source>
</evidence>
<keyword evidence="1" id="KW-0862">Zinc</keyword>